<dbReference type="FunFam" id="1.10.287.70:FF:000002">
    <property type="entry name" value="Potassium voltage-gated channel subfamily a member"/>
    <property type="match status" value="1"/>
</dbReference>
<dbReference type="InterPro" id="IPR005821">
    <property type="entry name" value="Ion_trans_dom"/>
</dbReference>
<dbReference type="Gene3D" id="1.10.287.70">
    <property type="match status" value="1"/>
</dbReference>
<dbReference type="PANTHER" id="PTHR11537:SF254">
    <property type="entry name" value="POTASSIUM VOLTAGE-GATED CHANNEL PROTEIN SHAB"/>
    <property type="match status" value="1"/>
</dbReference>
<feature type="compositionally biased region" description="Polar residues" evidence="12">
    <location>
        <begin position="474"/>
        <end position="487"/>
    </location>
</feature>
<sequence length="505" mass="58034">MPFSNNKRGQEDSGILHALMPGANIYYNGKIVINHSTSNDTRVLNIGGTRFETYADTLRRYPHTRLADDRFLKRHYREESKEYFFDHDPEVFKAVLQYLRTGELHLPASMCGASVKTELEFWGVEEGDIEDCCWLNYNSWAQTMESLKKLEQDRKVSMGTYNYDPIESGKWPKIRNYCWQILNNPHWSIGAKIYGAVSILMVFLSILSFVCQTHEYFQVPVNASTDSSNSSSQPTPKLHLPWSEDNVHPGLYIIDLLCFFFFLLEIIARFTFHPSKLRFFLRPINVIDLLALVPDVVAYSYLLDESSSSDAVKGVVIFVSLLRIARVLRIFRLMRYFPGLWTLGYTLKSSLNELLLMLMFLIIGMLVYSSLIYYAEERDNFPSIPRAFWWALITMTTVGYGDMYPVTNLGYFVGSMTAVSGLLLIGFIVPVLVNNFILYYNHTECALVREKRRDKRVQREKRKQKMFERLNADKNGNVSVDGSSSPIITAKESKLNSNPGNGVPI</sequence>
<keyword evidence="11" id="KW-0407">Ion channel</keyword>
<feature type="transmembrane region" description="Helical" evidence="13">
    <location>
        <begin position="284"/>
        <end position="302"/>
    </location>
</feature>
<keyword evidence="5" id="KW-0631">Potassium channel</keyword>
<evidence type="ECO:0000256" key="8">
    <source>
        <dbReference type="ARBA" id="ARBA00022989"/>
    </source>
</evidence>
<protein>
    <recommendedName>
        <fullName evidence="14">BTB domain-containing protein</fullName>
    </recommendedName>
</protein>
<dbReference type="InterPro" id="IPR000210">
    <property type="entry name" value="BTB/POZ_dom"/>
</dbReference>
<evidence type="ECO:0000256" key="7">
    <source>
        <dbReference type="ARBA" id="ARBA00022958"/>
    </source>
</evidence>
<evidence type="ECO:0000256" key="1">
    <source>
        <dbReference type="ARBA" id="ARBA00004141"/>
    </source>
</evidence>
<evidence type="ECO:0000256" key="12">
    <source>
        <dbReference type="SAM" id="MobiDB-lite"/>
    </source>
</evidence>
<dbReference type="SUPFAM" id="SSF54695">
    <property type="entry name" value="POZ domain"/>
    <property type="match status" value="1"/>
</dbReference>
<dbReference type="PRINTS" id="PR01491">
    <property type="entry name" value="KVCHANNEL"/>
</dbReference>
<keyword evidence="4 13" id="KW-0812">Transmembrane</keyword>
<evidence type="ECO:0000256" key="4">
    <source>
        <dbReference type="ARBA" id="ARBA00022692"/>
    </source>
</evidence>
<keyword evidence="10 13" id="KW-0472">Membrane</keyword>
<dbReference type="PANTHER" id="PTHR11537">
    <property type="entry name" value="VOLTAGE-GATED POTASSIUM CHANNEL"/>
    <property type="match status" value="1"/>
</dbReference>
<keyword evidence="7" id="KW-0630">Potassium</keyword>
<dbReference type="SMART" id="SM00225">
    <property type="entry name" value="BTB"/>
    <property type="match status" value="1"/>
</dbReference>
<dbReference type="Pfam" id="PF02214">
    <property type="entry name" value="BTB_2"/>
    <property type="match status" value="1"/>
</dbReference>
<evidence type="ECO:0000256" key="9">
    <source>
        <dbReference type="ARBA" id="ARBA00023065"/>
    </source>
</evidence>
<dbReference type="Gene3D" id="1.20.120.350">
    <property type="entry name" value="Voltage-gated potassium channels. Chain C"/>
    <property type="match status" value="1"/>
</dbReference>
<feature type="transmembrane region" description="Helical" evidence="13">
    <location>
        <begin position="193"/>
        <end position="210"/>
    </location>
</feature>
<keyword evidence="6" id="KW-0851">Voltage-gated channel</keyword>
<dbReference type="AlphaFoldDB" id="A0AAN8JA70"/>
<evidence type="ECO:0000313" key="16">
    <source>
        <dbReference type="Proteomes" id="UP001347796"/>
    </source>
</evidence>
<evidence type="ECO:0000256" key="2">
    <source>
        <dbReference type="ARBA" id="ARBA00022448"/>
    </source>
</evidence>
<dbReference type="InterPro" id="IPR003974">
    <property type="entry name" value="K_chnl_volt-dep_Kv3"/>
</dbReference>
<dbReference type="InterPro" id="IPR003968">
    <property type="entry name" value="K_chnl_volt-dep_Kv"/>
</dbReference>
<dbReference type="PRINTS" id="PR00169">
    <property type="entry name" value="KCHANNEL"/>
</dbReference>
<feature type="compositionally biased region" description="Polar residues" evidence="12">
    <location>
        <begin position="495"/>
        <end position="505"/>
    </location>
</feature>
<comment type="subcellular location">
    <subcellularLocation>
        <location evidence="1">Membrane</location>
        <topology evidence="1">Multi-pass membrane protein</topology>
    </subcellularLocation>
</comment>
<evidence type="ECO:0000256" key="6">
    <source>
        <dbReference type="ARBA" id="ARBA00022882"/>
    </source>
</evidence>
<name>A0AAN8JA70_PATCE</name>
<keyword evidence="9" id="KW-0406">Ion transport</keyword>
<dbReference type="GO" id="GO:0005249">
    <property type="term" value="F:voltage-gated potassium channel activity"/>
    <property type="evidence" value="ECO:0007669"/>
    <property type="project" value="InterPro"/>
</dbReference>
<feature type="transmembrane region" description="Helical" evidence="13">
    <location>
        <begin position="387"/>
        <end position="406"/>
    </location>
</feature>
<dbReference type="PRINTS" id="PR01498">
    <property type="entry name" value="SHAWCHANNEL"/>
</dbReference>
<comment type="caution">
    <text evidence="15">The sequence shown here is derived from an EMBL/GenBank/DDBJ whole genome shotgun (WGS) entry which is preliminary data.</text>
</comment>
<dbReference type="InterPro" id="IPR003131">
    <property type="entry name" value="T1-type_BTB"/>
</dbReference>
<evidence type="ECO:0000256" key="11">
    <source>
        <dbReference type="ARBA" id="ARBA00023303"/>
    </source>
</evidence>
<feature type="region of interest" description="Disordered" evidence="12">
    <location>
        <begin position="468"/>
        <end position="505"/>
    </location>
</feature>
<dbReference type="GO" id="GO:0008076">
    <property type="term" value="C:voltage-gated potassium channel complex"/>
    <property type="evidence" value="ECO:0007669"/>
    <property type="project" value="InterPro"/>
</dbReference>
<reference evidence="15 16" key="1">
    <citation type="submission" date="2024-01" db="EMBL/GenBank/DDBJ databases">
        <title>The genome of the rayed Mediterranean limpet Patella caerulea (Linnaeus, 1758).</title>
        <authorList>
            <person name="Anh-Thu Weber A."/>
            <person name="Halstead-Nussloch G."/>
        </authorList>
    </citation>
    <scope>NUCLEOTIDE SEQUENCE [LARGE SCALE GENOMIC DNA]</scope>
    <source>
        <strain evidence="15">AATW-2023a</strain>
        <tissue evidence="15">Whole specimen</tissue>
    </source>
</reference>
<dbReference type="InterPro" id="IPR011333">
    <property type="entry name" value="SKP1/BTB/POZ_sf"/>
</dbReference>
<proteinExistence type="predicted"/>
<evidence type="ECO:0000256" key="3">
    <source>
        <dbReference type="ARBA" id="ARBA00022538"/>
    </source>
</evidence>
<accession>A0AAN8JA70</accession>
<dbReference type="EMBL" id="JAZGQO010000011">
    <property type="protein sequence ID" value="KAK6173956.1"/>
    <property type="molecule type" value="Genomic_DNA"/>
</dbReference>
<dbReference type="GO" id="GO:0001508">
    <property type="term" value="P:action potential"/>
    <property type="evidence" value="ECO:0007669"/>
    <property type="project" value="TreeGrafter"/>
</dbReference>
<keyword evidence="2" id="KW-0813">Transport</keyword>
<gene>
    <name evidence="15" type="ORF">SNE40_017322</name>
</gene>
<keyword evidence="8 13" id="KW-1133">Transmembrane helix</keyword>
<evidence type="ECO:0000256" key="10">
    <source>
        <dbReference type="ARBA" id="ARBA00023136"/>
    </source>
</evidence>
<keyword evidence="3" id="KW-0633">Potassium transport</keyword>
<keyword evidence="16" id="KW-1185">Reference proteome</keyword>
<dbReference type="InterPro" id="IPR028325">
    <property type="entry name" value="VG_K_chnl"/>
</dbReference>
<dbReference type="Gene3D" id="3.30.710.10">
    <property type="entry name" value="Potassium Channel Kv1.1, Chain A"/>
    <property type="match status" value="1"/>
</dbReference>
<feature type="transmembrane region" description="Helical" evidence="13">
    <location>
        <begin position="250"/>
        <end position="272"/>
    </location>
</feature>
<dbReference type="Pfam" id="PF00520">
    <property type="entry name" value="Ion_trans"/>
    <property type="match status" value="1"/>
</dbReference>
<dbReference type="Proteomes" id="UP001347796">
    <property type="component" value="Unassembled WGS sequence"/>
</dbReference>
<feature type="domain" description="BTB" evidence="14">
    <location>
        <begin position="40"/>
        <end position="140"/>
    </location>
</feature>
<feature type="transmembrane region" description="Helical" evidence="13">
    <location>
        <begin position="354"/>
        <end position="375"/>
    </location>
</feature>
<evidence type="ECO:0000256" key="13">
    <source>
        <dbReference type="SAM" id="Phobius"/>
    </source>
</evidence>
<evidence type="ECO:0000259" key="14">
    <source>
        <dbReference type="SMART" id="SM00225"/>
    </source>
</evidence>
<feature type="transmembrane region" description="Helical" evidence="13">
    <location>
        <begin position="418"/>
        <end position="440"/>
    </location>
</feature>
<evidence type="ECO:0000313" key="15">
    <source>
        <dbReference type="EMBL" id="KAK6173956.1"/>
    </source>
</evidence>
<organism evidence="15 16">
    <name type="scientific">Patella caerulea</name>
    <name type="common">Rayed Mediterranean limpet</name>
    <dbReference type="NCBI Taxonomy" id="87958"/>
    <lineage>
        <taxon>Eukaryota</taxon>
        <taxon>Metazoa</taxon>
        <taxon>Spiralia</taxon>
        <taxon>Lophotrochozoa</taxon>
        <taxon>Mollusca</taxon>
        <taxon>Gastropoda</taxon>
        <taxon>Patellogastropoda</taxon>
        <taxon>Patelloidea</taxon>
        <taxon>Patellidae</taxon>
        <taxon>Patella</taxon>
    </lineage>
</organism>
<dbReference type="GO" id="GO:0051260">
    <property type="term" value="P:protein homooligomerization"/>
    <property type="evidence" value="ECO:0007669"/>
    <property type="project" value="InterPro"/>
</dbReference>
<dbReference type="InterPro" id="IPR027359">
    <property type="entry name" value="Volt_channel_dom_sf"/>
</dbReference>
<dbReference type="SUPFAM" id="SSF81324">
    <property type="entry name" value="Voltage-gated potassium channels"/>
    <property type="match status" value="1"/>
</dbReference>
<evidence type="ECO:0000256" key="5">
    <source>
        <dbReference type="ARBA" id="ARBA00022826"/>
    </source>
</evidence>